<keyword evidence="10" id="KW-1185">Reference proteome</keyword>
<keyword evidence="3 7" id="KW-0813">Transport</keyword>
<dbReference type="PROSITE" id="PS00201">
    <property type="entry name" value="FLAVODOXIN"/>
    <property type="match status" value="1"/>
</dbReference>
<protein>
    <recommendedName>
        <fullName evidence="7">Flavodoxin</fullName>
    </recommendedName>
</protein>
<dbReference type="NCBIfam" id="NF006739">
    <property type="entry name" value="PRK09267.1-5"/>
    <property type="match status" value="1"/>
</dbReference>
<evidence type="ECO:0000256" key="1">
    <source>
        <dbReference type="ARBA" id="ARBA00001917"/>
    </source>
</evidence>
<reference evidence="9 10" key="1">
    <citation type="submission" date="2017-05" db="EMBL/GenBank/DDBJ databases">
        <title>Genome sequence of Candidatus Fukatsuia symbiotica and Candidatus Hamiltonella defensa from Acyrthosiphon pisum strain 5D.</title>
        <authorList>
            <person name="Patel V.A."/>
            <person name="Chevignon G."/>
            <person name="Russell J.A."/>
            <person name="Oliver K.M."/>
        </authorList>
    </citation>
    <scope>NUCLEOTIDE SEQUENCE [LARGE SCALE GENOMIC DNA]</scope>
    <source>
        <strain evidence="9 10">5D</strain>
    </source>
</reference>
<evidence type="ECO:0000256" key="5">
    <source>
        <dbReference type="ARBA" id="ARBA00022643"/>
    </source>
</evidence>
<dbReference type="NCBIfam" id="NF006737">
    <property type="entry name" value="PRK09267.1-3"/>
    <property type="match status" value="1"/>
</dbReference>
<dbReference type="InterPro" id="IPR050619">
    <property type="entry name" value="Flavodoxin"/>
</dbReference>
<keyword evidence="4 7" id="KW-0285">Flavoprotein</keyword>
<evidence type="ECO:0000313" key="9">
    <source>
        <dbReference type="EMBL" id="AWK15338.1"/>
    </source>
</evidence>
<dbReference type="InterPro" id="IPR010086">
    <property type="entry name" value="Flavodoxin_lc"/>
</dbReference>
<proteinExistence type="inferred from homology"/>
<evidence type="ECO:0000256" key="2">
    <source>
        <dbReference type="ARBA" id="ARBA00005267"/>
    </source>
</evidence>
<evidence type="ECO:0000256" key="7">
    <source>
        <dbReference type="PIRNR" id="PIRNR038996"/>
    </source>
</evidence>
<dbReference type="EMBL" id="CP021659">
    <property type="protein sequence ID" value="AWK15338.1"/>
    <property type="molecule type" value="Genomic_DNA"/>
</dbReference>
<dbReference type="NCBIfam" id="NF006735">
    <property type="entry name" value="PRK09267.1-1"/>
    <property type="match status" value="1"/>
</dbReference>
<gene>
    <name evidence="9" type="ORF">CCS41_05345</name>
</gene>
<dbReference type="Gene3D" id="3.40.50.360">
    <property type="match status" value="1"/>
</dbReference>
<organism evidence="9 10">
    <name type="scientific">Candidatus Fukatsuia symbiotica</name>
    <dbReference type="NCBI Taxonomy" id="1878942"/>
    <lineage>
        <taxon>Bacteria</taxon>
        <taxon>Pseudomonadati</taxon>
        <taxon>Pseudomonadota</taxon>
        <taxon>Gammaproteobacteria</taxon>
        <taxon>Enterobacterales</taxon>
        <taxon>Yersiniaceae</taxon>
        <taxon>Candidatus Fukatsuia</taxon>
    </lineage>
</organism>
<dbReference type="KEGG" id="fsm:CCS41_05345"/>
<dbReference type="InterPro" id="IPR008254">
    <property type="entry name" value="Flavodoxin/NO_synth"/>
</dbReference>
<dbReference type="InterPro" id="IPR001226">
    <property type="entry name" value="Flavodoxin_CS"/>
</dbReference>
<evidence type="ECO:0000256" key="3">
    <source>
        <dbReference type="ARBA" id="ARBA00022448"/>
    </source>
</evidence>
<evidence type="ECO:0000313" key="10">
    <source>
        <dbReference type="Proteomes" id="UP000261875"/>
    </source>
</evidence>
<keyword evidence="6 7" id="KW-0249">Electron transport</keyword>
<dbReference type="InterPro" id="IPR029039">
    <property type="entry name" value="Flavoprotein-like_sf"/>
</dbReference>
<comment type="cofactor">
    <cofactor evidence="1 7">
        <name>FMN</name>
        <dbReference type="ChEBI" id="CHEBI:58210"/>
    </cofactor>
</comment>
<dbReference type="NCBIfam" id="TIGR01752">
    <property type="entry name" value="flav_long"/>
    <property type="match status" value="1"/>
</dbReference>
<dbReference type="Proteomes" id="UP000261875">
    <property type="component" value="Chromosome"/>
</dbReference>
<dbReference type="PIRSF" id="PIRSF038996">
    <property type="entry name" value="FldA"/>
    <property type="match status" value="1"/>
</dbReference>
<name>A0A2U8I8D3_9GAMM</name>
<dbReference type="PANTHER" id="PTHR42809">
    <property type="entry name" value="FLAVODOXIN 2"/>
    <property type="match status" value="1"/>
</dbReference>
<evidence type="ECO:0000256" key="6">
    <source>
        <dbReference type="ARBA" id="ARBA00022982"/>
    </source>
</evidence>
<dbReference type="SUPFAM" id="SSF52218">
    <property type="entry name" value="Flavoproteins"/>
    <property type="match status" value="1"/>
</dbReference>
<dbReference type="PROSITE" id="PS50902">
    <property type="entry name" value="FLAVODOXIN_LIKE"/>
    <property type="match status" value="1"/>
</dbReference>
<dbReference type="STRING" id="1878942.GCA_900128755_00071"/>
<dbReference type="GO" id="GO:0010181">
    <property type="term" value="F:FMN binding"/>
    <property type="evidence" value="ECO:0007669"/>
    <property type="project" value="UniProtKB-UniRule"/>
</dbReference>
<dbReference type="GO" id="GO:0009055">
    <property type="term" value="F:electron transfer activity"/>
    <property type="evidence" value="ECO:0007669"/>
    <property type="project" value="UniProtKB-UniRule"/>
</dbReference>
<dbReference type="PANTHER" id="PTHR42809:SF1">
    <property type="entry name" value="FLAVODOXIN 1"/>
    <property type="match status" value="1"/>
</dbReference>
<comment type="function">
    <text evidence="7">Low-potential electron donor to a number of redox enzymes.</text>
</comment>
<evidence type="ECO:0000256" key="4">
    <source>
        <dbReference type="ARBA" id="ARBA00022630"/>
    </source>
</evidence>
<feature type="domain" description="Flavodoxin-like" evidence="8">
    <location>
        <begin position="2"/>
        <end position="163"/>
    </location>
</feature>
<dbReference type="NCBIfam" id="NF006738">
    <property type="entry name" value="PRK09267.1-4"/>
    <property type="match status" value="1"/>
</dbReference>
<evidence type="ECO:0000259" key="8">
    <source>
        <dbReference type="PROSITE" id="PS50902"/>
    </source>
</evidence>
<dbReference type="AlphaFoldDB" id="A0A2U8I8D3"/>
<keyword evidence="5 7" id="KW-0288">FMN</keyword>
<comment type="similarity">
    <text evidence="2 7">Belongs to the flavodoxin family.</text>
</comment>
<dbReference type="Pfam" id="PF00258">
    <property type="entry name" value="Flavodoxin_1"/>
    <property type="match status" value="1"/>
</dbReference>
<dbReference type="OrthoDB" id="359268at2"/>
<sequence>MVGIFFGSDTGNTENIAKTIREQLSQEIAQVYDIAKSSKEDLEKFDILLLGIPTWYYGEAQCDWDDFFSTLKEIDFSRKLVALFGCGDQEDYAEYFCDAMGTVRDIIESRGATIVGHWPVEGYYFEASKGLVDDKHFIGLAIDEDRQPELTEERVKTWVKQISEELNLDELNKLVVQP</sequence>
<accession>A0A2U8I8D3</accession>